<keyword evidence="6 8" id="KW-0472">Membrane</keyword>
<feature type="transmembrane region" description="Helical" evidence="8">
    <location>
        <begin position="407"/>
        <end position="431"/>
    </location>
</feature>
<dbReference type="InterPro" id="IPR022257">
    <property type="entry name" value="PHM7_ext"/>
</dbReference>
<evidence type="ECO:0000259" key="9">
    <source>
        <dbReference type="Pfam" id="PF02714"/>
    </source>
</evidence>
<feature type="transmembrane region" description="Helical" evidence="8">
    <location>
        <begin position="163"/>
        <end position="182"/>
    </location>
</feature>
<feature type="transmembrane region" description="Helical" evidence="8">
    <location>
        <begin position="607"/>
        <end position="633"/>
    </location>
</feature>
<dbReference type="AlphaFoldDB" id="A0AA39GEK4"/>
<comment type="caution">
    <text evidence="13">The sequence shown here is derived from an EMBL/GenBank/DDBJ whole genome shotgun (WGS) entry which is preliminary data.</text>
</comment>
<evidence type="ECO:0000313" key="14">
    <source>
        <dbReference type="Proteomes" id="UP001175261"/>
    </source>
</evidence>
<evidence type="ECO:0000256" key="7">
    <source>
        <dbReference type="SAM" id="MobiDB-lite"/>
    </source>
</evidence>
<name>A0AA39GEK4_SARSR</name>
<feature type="transmembrane region" description="Helical" evidence="8">
    <location>
        <begin position="113"/>
        <end position="132"/>
    </location>
</feature>
<dbReference type="Proteomes" id="UP001175261">
    <property type="component" value="Unassembled WGS sequence"/>
</dbReference>
<evidence type="ECO:0000313" key="13">
    <source>
        <dbReference type="EMBL" id="KAK0385119.1"/>
    </source>
</evidence>
<dbReference type="PANTHER" id="PTHR13018:SF26">
    <property type="entry name" value="DOMAIN PROTEIN, PUTATIVE (AFU_ORTHOLOGUE AFUA_5G10920)-RELATED"/>
    <property type="match status" value="1"/>
</dbReference>
<dbReference type="Pfam" id="PF14703">
    <property type="entry name" value="PHM7_cyt"/>
    <property type="match status" value="1"/>
</dbReference>
<feature type="transmembrane region" description="Helical" evidence="8">
    <location>
        <begin position="686"/>
        <end position="704"/>
    </location>
</feature>
<dbReference type="InterPro" id="IPR027815">
    <property type="entry name" value="CSC1/OSCA1-like_cyt"/>
</dbReference>
<evidence type="ECO:0000256" key="6">
    <source>
        <dbReference type="ARBA" id="ARBA00023136"/>
    </source>
</evidence>
<feature type="domain" description="CSC1/OSCA1-like N-terminal transmembrane" evidence="11">
    <location>
        <begin position="33"/>
        <end position="184"/>
    </location>
</feature>
<dbReference type="InterPro" id="IPR003864">
    <property type="entry name" value="CSC1/OSCA1-like_7TM"/>
</dbReference>
<evidence type="ECO:0000259" key="11">
    <source>
        <dbReference type="Pfam" id="PF13967"/>
    </source>
</evidence>
<feature type="transmembrane region" description="Helical" evidence="8">
    <location>
        <begin position="662"/>
        <end position="680"/>
    </location>
</feature>
<feature type="domain" description="10TM putative phosphate transporter extracellular tail" evidence="10">
    <location>
        <begin position="778"/>
        <end position="872"/>
    </location>
</feature>
<sequence length="880" mass="100341">MGNVLSWLNSNLAEDERQGEARDENQPQSVWAMINTLIPTMLVTSIYLIVFLATRRSQKRFYAPRSYLGSLLSHERSPELPDGWFRWYKTLWKIPDIFVLRHQSLDAYLFLRYLRICTAICFVSLLITWPILLPLNITGNNGKSQLERLSYSNINTKTHSVRLYGHVAAAWLTFGFVLYMITRECIFYINLRQAYLLSPRSANRISSRTVLFTCVPTEYQDESRIRAIFGSTVRNVWFAGDTKVVDELVRQRDDTAMQLEKAEVEFLKKANKLQIYTAKRAEKQGAQLDLRDVSTPEILQKLRPTRRTGFLGIFGEKVDAISWFRQKLQVDIPVADDAQASWRQGAFKKVPAVFVEFNTHTEAQTAFQLVTHHHGFRMTPKYVGVRPDEVVWKNLGLSWWRIVASQYAVYAFIGALIVFWAIPVGLFGIISQVSVIQSLPGLTWIQKIPDQILGVVSGLLPAAVLSWLMSLVPGIMRYCAHIAGAATAAEAELFTQNAYFIFQLVQVFLIRTITDTAATAVVQIVRDPTSVFSILAEALPTSSNFYISYFIIQGLGVAVDVMTQVVTCVFFNIMYRFGAGTPRRMYSRWTSLQSVSWGSVLPVHTGIVVISITYAIIAPFLLVWSTVGLWIFYQAYRYNIIFISDTKVHTLGLLYPKALKQLFAGLYIAEICLIGIFAVSKAIGQVALMVIFLIFTILYQITLNRALDPLLYNMPCTIQAEEELLLYPPSERGDDSTVMEEGYSQAQAHDTKPEERRPSVPYSARTIPDYKPSFLQKFLMPWKFTDYWTLRRIVCRGDLNVIERYPEEVETSAYLPPSIRSAPPILWIPRDRAGVSKMEIEDTEEIIGITDEGCALDRSNRLRWDTVEARPPIWSEKVVY</sequence>
<evidence type="ECO:0000256" key="5">
    <source>
        <dbReference type="ARBA" id="ARBA00022989"/>
    </source>
</evidence>
<dbReference type="GO" id="GO:0005886">
    <property type="term" value="C:plasma membrane"/>
    <property type="evidence" value="ECO:0007669"/>
    <property type="project" value="TreeGrafter"/>
</dbReference>
<evidence type="ECO:0000256" key="4">
    <source>
        <dbReference type="ARBA" id="ARBA00022692"/>
    </source>
</evidence>
<evidence type="ECO:0000259" key="10">
    <source>
        <dbReference type="Pfam" id="PF12621"/>
    </source>
</evidence>
<feature type="transmembrane region" description="Helical" evidence="8">
    <location>
        <begin position="549"/>
        <end position="575"/>
    </location>
</feature>
<organism evidence="13 14">
    <name type="scientific">Sarocladium strictum</name>
    <name type="common">Black bundle disease fungus</name>
    <name type="synonym">Acremonium strictum</name>
    <dbReference type="NCBI Taxonomy" id="5046"/>
    <lineage>
        <taxon>Eukaryota</taxon>
        <taxon>Fungi</taxon>
        <taxon>Dikarya</taxon>
        <taxon>Ascomycota</taxon>
        <taxon>Pezizomycotina</taxon>
        <taxon>Sordariomycetes</taxon>
        <taxon>Hypocreomycetidae</taxon>
        <taxon>Hypocreales</taxon>
        <taxon>Sarocladiaceae</taxon>
        <taxon>Sarocladium</taxon>
    </lineage>
</organism>
<keyword evidence="5 8" id="KW-1133">Transmembrane helix</keyword>
<feature type="domain" description="CSC1/OSCA1-like 7TM region" evidence="9">
    <location>
        <begin position="406"/>
        <end position="677"/>
    </location>
</feature>
<evidence type="ECO:0000256" key="2">
    <source>
        <dbReference type="ARBA" id="ARBA00007779"/>
    </source>
</evidence>
<evidence type="ECO:0008006" key="15">
    <source>
        <dbReference type="Google" id="ProtNLM"/>
    </source>
</evidence>
<feature type="domain" description="CSC1/OSCA1-like cytosolic" evidence="12">
    <location>
        <begin position="207"/>
        <end position="394"/>
    </location>
</feature>
<dbReference type="Pfam" id="PF02714">
    <property type="entry name" value="RSN1_7TM"/>
    <property type="match status" value="1"/>
</dbReference>
<gene>
    <name evidence="13" type="ORF">NLU13_7597</name>
</gene>
<dbReference type="Pfam" id="PF13967">
    <property type="entry name" value="RSN1_TM"/>
    <property type="match status" value="1"/>
</dbReference>
<keyword evidence="4 8" id="KW-0812">Transmembrane</keyword>
<feature type="compositionally biased region" description="Basic and acidic residues" evidence="7">
    <location>
        <begin position="749"/>
        <end position="758"/>
    </location>
</feature>
<evidence type="ECO:0000256" key="8">
    <source>
        <dbReference type="SAM" id="Phobius"/>
    </source>
</evidence>
<evidence type="ECO:0000259" key="12">
    <source>
        <dbReference type="Pfam" id="PF14703"/>
    </source>
</evidence>
<keyword evidence="14" id="KW-1185">Reference proteome</keyword>
<accession>A0AA39GEK4</accession>
<dbReference type="EMBL" id="JAPDFR010000007">
    <property type="protein sequence ID" value="KAK0385119.1"/>
    <property type="molecule type" value="Genomic_DNA"/>
</dbReference>
<reference evidence="13" key="1">
    <citation type="submission" date="2022-10" db="EMBL/GenBank/DDBJ databases">
        <title>Determination and structural analysis of whole genome sequence of Sarocladium strictum F4-1.</title>
        <authorList>
            <person name="Hu L."/>
            <person name="Jiang Y."/>
        </authorList>
    </citation>
    <scope>NUCLEOTIDE SEQUENCE</scope>
    <source>
        <strain evidence="13">F4-1</strain>
    </source>
</reference>
<dbReference type="GO" id="GO:0005227">
    <property type="term" value="F:calcium-activated cation channel activity"/>
    <property type="evidence" value="ECO:0007669"/>
    <property type="project" value="InterPro"/>
</dbReference>
<dbReference type="InterPro" id="IPR045122">
    <property type="entry name" value="Csc1-like"/>
</dbReference>
<proteinExistence type="inferred from homology"/>
<dbReference type="InterPro" id="IPR032880">
    <property type="entry name" value="CSC1/OSCA1-like_N"/>
</dbReference>
<evidence type="ECO:0000256" key="1">
    <source>
        <dbReference type="ARBA" id="ARBA00004141"/>
    </source>
</evidence>
<dbReference type="PANTHER" id="PTHR13018">
    <property type="entry name" value="PROBABLE MEMBRANE PROTEIN DUF221-RELATED"/>
    <property type="match status" value="1"/>
</dbReference>
<comment type="similarity">
    <text evidence="2">Belongs to the CSC1 (TC 1.A.17) family.</text>
</comment>
<comment type="subcellular location">
    <subcellularLocation>
        <location evidence="1">Membrane</location>
        <topology evidence="1">Multi-pass membrane protein</topology>
    </subcellularLocation>
</comment>
<feature type="transmembrane region" description="Helical" evidence="8">
    <location>
        <begin position="30"/>
        <end position="53"/>
    </location>
</feature>
<feature type="region of interest" description="Disordered" evidence="7">
    <location>
        <begin position="734"/>
        <end position="762"/>
    </location>
</feature>
<protein>
    <recommendedName>
        <fullName evidence="15">DUF221-domain-containing protein</fullName>
    </recommendedName>
</protein>
<evidence type="ECO:0000256" key="3">
    <source>
        <dbReference type="ARBA" id="ARBA00022448"/>
    </source>
</evidence>
<keyword evidence="3" id="KW-0813">Transport</keyword>
<feature type="transmembrane region" description="Helical" evidence="8">
    <location>
        <begin position="451"/>
        <end position="472"/>
    </location>
</feature>
<dbReference type="Pfam" id="PF12621">
    <property type="entry name" value="PHM7_ext"/>
    <property type="match status" value="1"/>
</dbReference>